<accession>A0A8S0XK77</accession>
<reference evidence="1 2" key="1">
    <citation type="submission" date="2020-01" db="EMBL/GenBank/DDBJ databases">
        <authorList>
            <person name="Gupta K D."/>
        </authorList>
    </citation>
    <scope>NUCLEOTIDE SEQUENCE [LARGE SCALE GENOMIC DNA]</scope>
</reference>
<evidence type="ECO:0000313" key="1">
    <source>
        <dbReference type="EMBL" id="CAA7264943.1"/>
    </source>
</evidence>
<name>A0A8S0XK77_CYCAE</name>
<organism evidence="1 2">
    <name type="scientific">Cyclocybe aegerita</name>
    <name type="common">Black poplar mushroom</name>
    <name type="synonym">Agrocybe aegerita</name>
    <dbReference type="NCBI Taxonomy" id="1973307"/>
    <lineage>
        <taxon>Eukaryota</taxon>
        <taxon>Fungi</taxon>
        <taxon>Dikarya</taxon>
        <taxon>Basidiomycota</taxon>
        <taxon>Agaricomycotina</taxon>
        <taxon>Agaricomycetes</taxon>
        <taxon>Agaricomycetidae</taxon>
        <taxon>Agaricales</taxon>
        <taxon>Agaricineae</taxon>
        <taxon>Bolbitiaceae</taxon>
        <taxon>Cyclocybe</taxon>
    </lineage>
</organism>
<gene>
    <name evidence="1" type="ORF">AAE3_LOCUS7254</name>
</gene>
<sequence length="151" mass="16336">MTSKIPVVADTGLTRLMRSRPETSIMKAAAARVKQKGPTSSSPGLISSIRGPLWAFDCMRKVICAEHDGRSSSGDLAEPMKLVPEALEIWRMKRKAQLAAMLPSSQHQQLDNHIQCISNVTLGADPPGAIEQPKDDTLELATSAKYAVDIV</sequence>
<keyword evidence="2" id="KW-1185">Reference proteome</keyword>
<comment type="caution">
    <text evidence="1">The sequence shown here is derived from an EMBL/GenBank/DDBJ whole genome shotgun (WGS) entry which is preliminary data.</text>
</comment>
<evidence type="ECO:0000313" key="2">
    <source>
        <dbReference type="Proteomes" id="UP000467700"/>
    </source>
</evidence>
<dbReference type="AlphaFoldDB" id="A0A8S0XK77"/>
<proteinExistence type="predicted"/>
<protein>
    <submittedName>
        <fullName evidence="1">Uncharacterized protein</fullName>
    </submittedName>
</protein>
<dbReference type="EMBL" id="CACVBS010000046">
    <property type="protein sequence ID" value="CAA7264943.1"/>
    <property type="molecule type" value="Genomic_DNA"/>
</dbReference>
<dbReference type="Proteomes" id="UP000467700">
    <property type="component" value="Unassembled WGS sequence"/>
</dbReference>